<reference evidence="7 8" key="1">
    <citation type="journal article" date="2015" name="Int. J. Syst. Evol. Microbiol.">
        <title>Revisiting Corynebacterium glyciniphilum (ex Kubota et al., 1972) sp. nov., nom. rev., isolated from putrefied banana.</title>
        <authorList>
            <person name="Al-Dilaimi A."/>
            <person name="Bednarz H."/>
            <person name="Lomker A."/>
            <person name="Niehaus K."/>
            <person name="Kalinowski J."/>
            <person name="Ruckert C."/>
        </authorList>
    </citation>
    <scope>NUCLEOTIDE SEQUENCE [LARGE SCALE GENOMIC DNA]</scope>
    <source>
        <strain evidence="7">AJ 3170</strain>
    </source>
</reference>
<dbReference type="AlphaFoldDB" id="X5E7A2"/>
<feature type="region of interest" description="Disordered" evidence="5">
    <location>
        <begin position="1"/>
        <end position="23"/>
    </location>
</feature>
<dbReference type="PANTHER" id="PTHR30055">
    <property type="entry name" value="HTH-TYPE TRANSCRIPTIONAL REGULATOR RUTR"/>
    <property type="match status" value="1"/>
</dbReference>
<evidence type="ECO:0000256" key="5">
    <source>
        <dbReference type="SAM" id="MobiDB-lite"/>
    </source>
</evidence>
<gene>
    <name evidence="7" type="ORF">CGLY_00590</name>
</gene>
<protein>
    <submittedName>
        <fullName evidence="7">Putative transcriptional regulator, TetR-family</fullName>
    </submittedName>
</protein>
<dbReference type="Proteomes" id="UP000023703">
    <property type="component" value="Chromosome"/>
</dbReference>
<dbReference type="GO" id="GO:0000976">
    <property type="term" value="F:transcription cis-regulatory region binding"/>
    <property type="evidence" value="ECO:0007669"/>
    <property type="project" value="TreeGrafter"/>
</dbReference>
<dbReference type="InterPro" id="IPR001647">
    <property type="entry name" value="HTH_TetR"/>
</dbReference>
<dbReference type="GO" id="GO:0045892">
    <property type="term" value="P:negative regulation of DNA-templated transcription"/>
    <property type="evidence" value="ECO:0007669"/>
    <property type="project" value="UniProtKB-ARBA"/>
</dbReference>
<dbReference type="InterPro" id="IPR050109">
    <property type="entry name" value="HTH-type_TetR-like_transc_reg"/>
</dbReference>
<feature type="domain" description="HTH tetR-type" evidence="6">
    <location>
        <begin position="22"/>
        <end position="82"/>
    </location>
</feature>
<dbReference type="EMBL" id="CP006842">
    <property type="protein sequence ID" value="AHW62566.1"/>
    <property type="molecule type" value="Genomic_DNA"/>
</dbReference>
<dbReference type="FunFam" id="1.10.10.60:FF:000141">
    <property type="entry name" value="TetR family transcriptional regulator"/>
    <property type="match status" value="1"/>
</dbReference>
<dbReference type="PANTHER" id="PTHR30055:SF158">
    <property type="entry name" value="POSSIBLE TRANSCRIPTIONAL REGULATORY PROTEIN (PROBABLY TETR-FAMILY)"/>
    <property type="match status" value="1"/>
</dbReference>
<evidence type="ECO:0000259" key="6">
    <source>
        <dbReference type="PROSITE" id="PS50977"/>
    </source>
</evidence>
<dbReference type="SUPFAM" id="SSF46689">
    <property type="entry name" value="Homeodomain-like"/>
    <property type="match status" value="1"/>
</dbReference>
<feature type="DNA-binding region" description="H-T-H motif" evidence="4">
    <location>
        <begin position="45"/>
        <end position="64"/>
    </location>
</feature>
<dbReference type="eggNOG" id="COG1309">
    <property type="taxonomic scope" value="Bacteria"/>
</dbReference>
<dbReference type="STRING" id="1404245.CGLY_00590"/>
<evidence type="ECO:0000313" key="7">
    <source>
        <dbReference type="EMBL" id="AHW62566.1"/>
    </source>
</evidence>
<evidence type="ECO:0000256" key="2">
    <source>
        <dbReference type="ARBA" id="ARBA00023125"/>
    </source>
</evidence>
<evidence type="ECO:0000256" key="4">
    <source>
        <dbReference type="PROSITE-ProRule" id="PRU00335"/>
    </source>
</evidence>
<keyword evidence="3" id="KW-0804">Transcription</keyword>
<name>X5E7A2_9CORY</name>
<evidence type="ECO:0000256" key="3">
    <source>
        <dbReference type="ARBA" id="ARBA00023163"/>
    </source>
</evidence>
<dbReference type="GO" id="GO:0003700">
    <property type="term" value="F:DNA-binding transcription factor activity"/>
    <property type="evidence" value="ECO:0007669"/>
    <property type="project" value="TreeGrafter"/>
</dbReference>
<keyword evidence="1" id="KW-0805">Transcription regulation</keyword>
<dbReference type="HOGENOM" id="CLU_069356_12_2_11"/>
<keyword evidence="8" id="KW-1185">Reference proteome</keyword>
<dbReference type="Pfam" id="PF00440">
    <property type="entry name" value="TetR_N"/>
    <property type="match status" value="1"/>
</dbReference>
<keyword evidence="2 4" id="KW-0238">DNA-binding</keyword>
<evidence type="ECO:0000313" key="8">
    <source>
        <dbReference type="Proteomes" id="UP000023703"/>
    </source>
</evidence>
<accession>X5E7A2</accession>
<proteinExistence type="predicted"/>
<dbReference type="InterPro" id="IPR009057">
    <property type="entry name" value="Homeodomain-like_sf"/>
</dbReference>
<dbReference type="Gene3D" id="1.10.357.10">
    <property type="entry name" value="Tetracycline Repressor, domain 2"/>
    <property type="match status" value="1"/>
</dbReference>
<dbReference type="PROSITE" id="PS50977">
    <property type="entry name" value="HTH_TETR_2"/>
    <property type="match status" value="1"/>
</dbReference>
<sequence>MNTDVSAVNGSGRAGTKGVPREQREQQILDVATAEFGDRGYTGASVADIAAAAGVSKPLIYTYFGSRDGLHAACLDRAAGRLVPAVAEAQSAPGSLRAVTTLTAIFEALDGHTEDWRVIYDPTLPKPGEAYDRARVHQKALNDMGSEGVADVLSSGDAELDTDHSLLLTWWFAIVSSTVSWWADHPDQSAQQMTERCLRVLSSVTSAAG</sequence>
<dbReference type="KEGG" id="cgy:CGLY_00590"/>
<organism evidence="7 8">
    <name type="scientific">Corynebacterium glyciniphilum AJ 3170</name>
    <dbReference type="NCBI Taxonomy" id="1404245"/>
    <lineage>
        <taxon>Bacteria</taxon>
        <taxon>Bacillati</taxon>
        <taxon>Actinomycetota</taxon>
        <taxon>Actinomycetes</taxon>
        <taxon>Mycobacteriales</taxon>
        <taxon>Corynebacteriaceae</taxon>
        <taxon>Corynebacterium</taxon>
    </lineage>
</organism>
<evidence type="ECO:0000256" key="1">
    <source>
        <dbReference type="ARBA" id="ARBA00023015"/>
    </source>
</evidence>
<dbReference type="PRINTS" id="PR00455">
    <property type="entry name" value="HTHTETR"/>
</dbReference>